<accession>A0A6L8USC4</accession>
<protein>
    <submittedName>
        <fullName evidence="2">Uncharacterized protein</fullName>
    </submittedName>
</protein>
<gene>
    <name evidence="2" type="ORF">GQF01_01515</name>
</gene>
<reference evidence="2 3" key="1">
    <citation type="submission" date="2019-12" db="EMBL/GenBank/DDBJ databases">
        <title>Paenibacillus sp. nov. sp. isolated from soil.</title>
        <authorList>
            <person name="Kim J."/>
            <person name="Jeong S.E."/>
            <person name="Jung H.S."/>
            <person name="Jeon C.O."/>
        </authorList>
    </citation>
    <scope>NUCLEOTIDE SEQUENCE [LARGE SCALE GENOMIC DNA]</scope>
    <source>
        <strain evidence="2 3">5J-6</strain>
    </source>
</reference>
<dbReference type="RefSeq" id="WP_161405065.1">
    <property type="nucleotide sequence ID" value="NZ_WTUZ01000004.1"/>
</dbReference>
<keyword evidence="1" id="KW-0812">Transmembrane</keyword>
<organism evidence="2 3">
    <name type="scientific">Paenibacillus silvestris</name>
    <dbReference type="NCBI Taxonomy" id="2606219"/>
    <lineage>
        <taxon>Bacteria</taxon>
        <taxon>Bacillati</taxon>
        <taxon>Bacillota</taxon>
        <taxon>Bacilli</taxon>
        <taxon>Bacillales</taxon>
        <taxon>Paenibacillaceae</taxon>
        <taxon>Paenibacillus</taxon>
    </lineage>
</organism>
<evidence type="ECO:0000313" key="2">
    <source>
        <dbReference type="EMBL" id="MZQ80817.1"/>
    </source>
</evidence>
<comment type="caution">
    <text evidence="2">The sequence shown here is derived from an EMBL/GenBank/DDBJ whole genome shotgun (WGS) entry which is preliminary data.</text>
</comment>
<proteinExistence type="predicted"/>
<feature type="transmembrane region" description="Helical" evidence="1">
    <location>
        <begin position="7"/>
        <end position="25"/>
    </location>
</feature>
<keyword evidence="1" id="KW-1133">Transmembrane helix</keyword>
<dbReference type="AlphaFoldDB" id="A0A6L8USC4"/>
<evidence type="ECO:0000256" key="1">
    <source>
        <dbReference type="SAM" id="Phobius"/>
    </source>
</evidence>
<dbReference type="EMBL" id="WTUZ01000004">
    <property type="protein sequence ID" value="MZQ80817.1"/>
    <property type="molecule type" value="Genomic_DNA"/>
</dbReference>
<sequence length="106" mass="11605">MKNSVNALSIVFLGVCLIIGCWLISNSFNINNVEVPSSNRQNQLLTRSELAQYLGISETAVDKLGPQSMGATTTSQIPYVKIGNTIYFPLKAIDSWLTKTEAVIIQ</sequence>
<dbReference type="PROSITE" id="PS51257">
    <property type="entry name" value="PROKAR_LIPOPROTEIN"/>
    <property type="match status" value="1"/>
</dbReference>
<keyword evidence="3" id="KW-1185">Reference proteome</keyword>
<dbReference type="Proteomes" id="UP000481087">
    <property type="component" value="Unassembled WGS sequence"/>
</dbReference>
<keyword evidence="1" id="KW-0472">Membrane</keyword>
<evidence type="ECO:0000313" key="3">
    <source>
        <dbReference type="Proteomes" id="UP000481087"/>
    </source>
</evidence>
<name>A0A6L8USC4_9BACL</name>